<dbReference type="Pfam" id="PF17001">
    <property type="entry name" value="T3SS_basalb_I"/>
    <property type="match status" value="1"/>
</dbReference>
<proteinExistence type="predicted"/>
<reference evidence="1 2" key="1">
    <citation type="journal article" date="2019" name="bioRxiv">
        <title>Bacteria contribute to plant secondary compound degradation in a generalist herbivore system.</title>
        <authorList>
            <person name="Francoeur C.B."/>
            <person name="Khadempour L."/>
            <person name="Moreira-Soto R.D."/>
            <person name="Gotting K."/>
            <person name="Book A.J."/>
            <person name="Pinto-Tomas A.A."/>
            <person name="Keefover-Ring K."/>
            <person name="Currie C.R."/>
        </authorList>
    </citation>
    <scope>NUCLEOTIDE SEQUENCE [LARGE SCALE GENOMIC DNA]</scope>
    <source>
        <strain evidence="1">Acro-835</strain>
    </source>
</reference>
<gene>
    <name evidence="1" type="ORF">F3J40_16995</name>
</gene>
<evidence type="ECO:0000313" key="2">
    <source>
        <dbReference type="Proteomes" id="UP001515683"/>
    </source>
</evidence>
<name>A0ABX0RFR9_9GAMM</name>
<accession>A0ABX0RFR9</accession>
<comment type="caution">
    <text evidence="1">The sequence shown here is derived from an EMBL/GenBank/DDBJ whole genome shotgun (WGS) entry which is preliminary data.</text>
</comment>
<evidence type="ECO:0000313" key="1">
    <source>
        <dbReference type="EMBL" id="NIF23282.1"/>
    </source>
</evidence>
<sequence length="110" mass="12659">MYTENKLIGLQDFNKRIEKLNEETSYELELAGYDFRKMVTENDQIRNLTSFYENKRRDMEDKVTRSAVSANVQDLSAAAGAAREYYILNHLTAKVIGKGVQSIEKLTSMQ</sequence>
<dbReference type="EMBL" id="VWXF01000007">
    <property type="protein sequence ID" value="NIF23282.1"/>
    <property type="molecule type" value="Genomic_DNA"/>
</dbReference>
<protein>
    <submittedName>
        <fullName evidence="1">Uncharacterized protein</fullName>
    </submittedName>
</protein>
<dbReference type="RefSeq" id="WP_167016458.1">
    <property type="nucleotide sequence ID" value="NZ_VWXF01000007.1"/>
</dbReference>
<organism evidence="1 2">
    <name type="scientific">Candidatus Pantoea multigeneris</name>
    <dbReference type="NCBI Taxonomy" id="2608357"/>
    <lineage>
        <taxon>Bacteria</taxon>
        <taxon>Pseudomonadati</taxon>
        <taxon>Pseudomonadota</taxon>
        <taxon>Gammaproteobacteria</taxon>
        <taxon>Enterobacterales</taxon>
        <taxon>Erwiniaceae</taxon>
        <taxon>Pantoea</taxon>
    </lineage>
</organism>
<dbReference type="Proteomes" id="UP001515683">
    <property type="component" value="Unassembled WGS sequence"/>
</dbReference>
<dbReference type="InterPro" id="IPR012670">
    <property type="entry name" value="T3SS_YscI/HrpB"/>
</dbReference>
<keyword evidence="2" id="KW-1185">Reference proteome</keyword>